<sequence length="301" mass="32048">MTGVAPDLIAACWTSAGNVVPFRTGPLSPLDVLTRIRAVAEAGYTGFGLTREDLVVARETVGLGTVASALRDHGITTVQLERLTDWWADGERRRAADAARKDLFEACPALGVDNIKVGADDEGAPIEYGPFCEAFDALADDAARAGVKIGFENTPFSYRIRTTEEAIALVTEVGNPNAGVVLDIWHAYRGGSDYQVIADTLPLAHLFGVELDDGDAEPVGTLLEDTFDRRRPCGEGDFDVAAFILAVRDIGWTGPWGVEDMSVTSRSLPVTDALVRARDAALASFAEADRRAGPVSGQVPS</sequence>
<dbReference type="PANTHER" id="PTHR12110:SF48">
    <property type="entry name" value="BLL3656 PROTEIN"/>
    <property type="match status" value="1"/>
</dbReference>
<dbReference type="InterPro" id="IPR036237">
    <property type="entry name" value="Xyl_isomerase-like_sf"/>
</dbReference>
<dbReference type="InterPro" id="IPR013022">
    <property type="entry name" value="Xyl_isomerase-like_TIM-brl"/>
</dbReference>
<reference evidence="2 3" key="1">
    <citation type="submission" date="2016-10" db="EMBL/GenBank/DDBJ databases">
        <authorList>
            <person name="de Groot N.N."/>
        </authorList>
    </citation>
    <scope>NUCLEOTIDE SEQUENCE [LARGE SCALE GENOMIC DNA]</scope>
    <source>
        <strain evidence="2 3">DSM 21741</strain>
    </source>
</reference>
<gene>
    <name evidence="2" type="ORF">SAMN04488543_0138</name>
</gene>
<evidence type="ECO:0000313" key="3">
    <source>
        <dbReference type="Proteomes" id="UP000199092"/>
    </source>
</evidence>
<dbReference type="SUPFAM" id="SSF51658">
    <property type="entry name" value="Xylose isomerase-like"/>
    <property type="match status" value="1"/>
</dbReference>
<proteinExistence type="predicted"/>
<feature type="domain" description="Xylose isomerase-like TIM barrel" evidence="1">
    <location>
        <begin position="36"/>
        <end position="260"/>
    </location>
</feature>
<name>A0A1H1LA34_9ACTN</name>
<dbReference type="OrthoDB" id="9780241at2"/>
<organism evidence="2 3">
    <name type="scientific">Friedmanniella luteola</name>
    <dbReference type="NCBI Taxonomy" id="546871"/>
    <lineage>
        <taxon>Bacteria</taxon>
        <taxon>Bacillati</taxon>
        <taxon>Actinomycetota</taxon>
        <taxon>Actinomycetes</taxon>
        <taxon>Propionibacteriales</taxon>
        <taxon>Nocardioidaceae</taxon>
        <taxon>Friedmanniella</taxon>
    </lineage>
</organism>
<dbReference type="GO" id="GO:0016853">
    <property type="term" value="F:isomerase activity"/>
    <property type="evidence" value="ECO:0007669"/>
    <property type="project" value="UniProtKB-KW"/>
</dbReference>
<keyword evidence="2" id="KW-0413">Isomerase</keyword>
<dbReference type="InterPro" id="IPR050312">
    <property type="entry name" value="IolE/XylAMocC-like"/>
</dbReference>
<accession>A0A1H1LA34</accession>
<dbReference type="STRING" id="546871.SAMN04488543_0138"/>
<dbReference type="RefSeq" id="WP_091408727.1">
    <property type="nucleotide sequence ID" value="NZ_LT629749.1"/>
</dbReference>
<evidence type="ECO:0000313" key="2">
    <source>
        <dbReference type="EMBL" id="SDR70729.1"/>
    </source>
</evidence>
<keyword evidence="3" id="KW-1185">Reference proteome</keyword>
<dbReference type="AlphaFoldDB" id="A0A1H1LA34"/>
<dbReference type="EMBL" id="LT629749">
    <property type="protein sequence ID" value="SDR70729.1"/>
    <property type="molecule type" value="Genomic_DNA"/>
</dbReference>
<protein>
    <submittedName>
        <fullName evidence="2">Sugar phosphate isomerase/epimerase</fullName>
    </submittedName>
</protein>
<dbReference type="Pfam" id="PF01261">
    <property type="entry name" value="AP_endonuc_2"/>
    <property type="match status" value="1"/>
</dbReference>
<dbReference type="PANTHER" id="PTHR12110">
    <property type="entry name" value="HYDROXYPYRUVATE ISOMERASE"/>
    <property type="match status" value="1"/>
</dbReference>
<evidence type="ECO:0000259" key="1">
    <source>
        <dbReference type="Pfam" id="PF01261"/>
    </source>
</evidence>
<dbReference type="Gene3D" id="3.20.20.150">
    <property type="entry name" value="Divalent-metal-dependent TIM barrel enzymes"/>
    <property type="match status" value="1"/>
</dbReference>
<dbReference type="Proteomes" id="UP000199092">
    <property type="component" value="Chromosome I"/>
</dbReference>